<dbReference type="SUPFAM" id="SSF51182">
    <property type="entry name" value="RmlC-like cupins"/>
    <property type="match status" value="1"/>
</dbReference>
<dbReference type="SUPFAM" id="SSF46689">
    <property type="entry name" value="Homeodomain-like"/>
    <property type="match status" value="1"/>
</dbReference>
<dbReference type="AlphaFoldDB" id="A0A0S3F415"/>
<evidence type="ECO:0000256" key="1">
    <source>
        <dbReference type="ARBA" id="ARBA00022491"/>
    </source>
</evidence>
<dbReference type="PROSITE" id="PS01124">
    <property type="entry name" value="HTH_ARAC_FAMILY_2"/>
    <property type="match status" value="1"/>
</dbReference>
<dbReference type="EMBL" id="CP013264">
    <property type="protein sequence ID" value="ALR22468.1"/>
    <property type="molecule type" value="Genomic_DNA"/>
</dbReference>
<dbReference type="Gene3D" id="2.60.120.10">
    <property type="entry name" value="Jelly Rolls"/>
    <property type="match status" value="1"/>
</dbReference>
<dbReference type="Pfam" id="PF12833">
    <property type="entry name" value="HTH_18"/>
    <property type="match status" value="1"/>
</dbReference>
<protein>
    <submittedName>
        <fullName evidence="7">AraC family transcriptional regulator</fullName>
    </submittedName>
</protein>
<dbReference type="InterPro" id="IPR018060">
    <property type="entry name" value="HTH_AraC"/>
</dbReference>
<organism evidence="7 8">
    <name type="scientific">Sphingobium baderi</name>
    <dbReference type="NCBI Taxonomy" id="1332080"/>
    <lineage>
        <taxon>Bacteria</taxon>
        <taxon>Pseudomonadati</taxon>
        <taxon>Pseudomonadota</taxon>
        <taxon>Alphaproteobacteria</taxon>
        <taxon>Sphingomonadales</taxon>
        <taxon>Sphingomonadaceae</taxon>
        <taxon>Sphingobium</taxon>
    </lineage>
</organism>
<dbReference type="InterPro" id="IPR011051">
    <property type="entry name" value="RmlC_Cupin_sf"/>
</dbReference>
<dbReference type="Gene3D" id="1.10.10.60">
    <property type="entry name" value="Homeodomain-like"/>
    <property type="match status" value="2"/>
</dbReference>
<gene>
    <name evidence="7" type="ORF">ATN00_08115</name>
</gene>
<dbReference type="CDD" id="cd06124">
    <property type="entry name" value="cupin_NimR-like_N"/>
    <property type="match status" value="1"/>
</dbReference>
<dbReference type="OrthoDB" id="9804543at2"/>
<dbReference type="KEGG" id="sbd:ATN00_08115"/>
<evidence type="ECO:0000259" key="6">
    <source>
        <dbReference type="PROSITE" id="PS01124"/>
    </source>
</evidence>
<accession>A0A0S3F415</accession>
<keyword evidence="2" id="KW-0805">Transcription regulation</keyword>
<keyword evidence="1" id="KW-0678">Repressor</keyword>
<dbReference type="PANTHER" id="PTHR11019">
    <property type="entry name" value="HTH-TYPE TRANSCRIPTIONAL REGULATOR NIMR"/>
    <property type="match status" value="1"/>
</dbReference>
<dbReference type="Proteomes" id="UP000056968">
    <property type="component" value="Chromosome"/>
</dbReference>
<evidence type="ECO:0000256" key="3">
    <source>
        <dbReference type="ARBA" id="ARBA00023125"/>
    </source>
</evidence>
<evidence type="ECO:0000256" key="5">
    <source>
        <dbReference type="ARBA" id="ARBA00023163"/>
    </source>
</evidence>
<dbReference type="InterPro" id="IPR020449">
    <property type="entry name" value="Tscrpt_reg_AraC-type_HTH"/>
</dbReference>
<keyword evidence="5" id="KW-0804">Transcription</keyword>
<proteinExistence type="predicted"/>
<evidence type="ECO:0000256" key="2">
    <source>
        <dbReference type="ARBA" id="ARBA00023015"/>
    </source>
</evidence>
<feature type="domain" description="HTH araC/xylS-type" evidence="6">
    <location>
        <begin position="173"/>
        <end position="255"/>
    </location>
</feature>
<dbReference type="RefSeq" id="WP_062063801.1">
    <property type="nucleotide sequence ID" value="NZ_CP013264.1"/>
</dbReference>
<dbReference type="InterPro" id="IPR014710">
    <property type="entry name" value="RmlC-like_jellyroll"/>
</dbReference>
<dbReference type="SMART" id="SM00342">
    <property type="entry name" value="HTH_ARAC"/>
    <property type="match status" value="1"/>
</dbReference>
<name>A0A0S3F415_9SPHN</name>
<dbReference type="GO" id="GO:0003700">
    <property type="term" value="F:DNA-binding transcription factor activity"/>
    <property type="evidence" value="ECO:0007669"/>
    <property type="project" value="InterPro"/>
</dbReference>
<dbReference type="Pfam" id="PF02311">
    <property type="entry name" value="AraC_binding"/>
    <property type="match status" value="1"/>
</dbReference>
<keyword evidence="3" id="KW-0238">DNA-binding</keyword>
<dbReference type="PRINTS" id="PR00032">
    <property type="entry name" value="HTHARAC"/>
</dbReference>
<dbReference type="GO" id="GO:0043565">
    <property type="term" value="F:sequence-specific DNA binding"/>
    <property type="evidence" value="ECO:0007669"/>
    <property type="project" value="InterPro"/>
</dbReference>
<keyword evidence="8" id="KW-1185">Reference proteome</keyword>
<evidence type="ECO:0000313" key="8">
    <source>
        <dbReference type="Proteomes" id="UP000056968"/>
    </source>
</evidence>
<sequence>MSWSDPALVEHIDRPIVGIGNEYPPAFELDWHRHRRGQLLYAARGVVVVSTPYGAWVAPPERAIWTPGGVSHSVRMVGAVSTRSVLIEPDVHGSLGDASKVIQVSPLLRSLLEAACDIEPEYEVGGRDGMVMALLLAELACAPTVPLAVPFPKHAAMARKCQMFLDAPTPHDTIDQWSADLGMGRRAFTRAFRKQTGLSFRAWRQQACLLVALPRLAAGEAVTTIALDLGYESPAAFTTMFKRLIGVAPSHYRPTDGKPEKANGS</sequence>
<dbReference type="InterPro" id="IPR003313">
    <property type="entry name" value="AraC-bd"/>
</dbReference>
<keyword evidence="4" id="KW-0010">Activator</keyword>
<dbReference type="PANTHER" id="PTHR11019:SF159">
    <property type="entry name" value="TRANSCRIPTIONAL REGULATOR-RELATED"/>
    <property type="match status" value="1"/>
</dbReference>
<dbReference type="FunFam" id="1.10.10.60:FF:000132">
    <property type="entry name" value="AraC family transcriptional regulator"/>
    <property type="match status" value="1"/>
</dbReference>
<evidence type="ECO:0000256" key="4">
    <source>
        <dbReference type="ARBA" id="ARBA00023159"/>
    </source>
</evidence>
<evidence type="ECO:0000313" key="7">
    <source>
        <dbReference type="EMBL" id="ALR22468.1"/>
    </source>
</evidence>
<dbReference type="InterPro" id="IPR009057">
    <property type="entry name" value="Homeodomain-like_sf"/>
</dbReference>
<reference evidence="7 8" key="1">
    <citation type="submission" date="2015-11" db="EMBL/GenBank/DDBJ databases">
        <title>A Two-component Flavoprotein Monooxygenase System MeaXY Responsible for para-Hydroxylation of 2-Methyl-6-ethylaniline and 2,6-Diethylaniline in Sphingobium baderi DE-13.</title>
        <authorList>
            <person name="Cheng M."/>
            <person name="Meng Q."/>
            <person name="Yang Y."/>
            <person name="Chu C."/>
            <person name="Yan X."/>
            <person name="He J."/>
            <person name="Li S."/>
        </authorList>
    </citation>
    <scope>NUCLEOTIDE SEQUENCE [LARGE SCALE GENOMIC DNA]</scope>
    <source>
        <strain evidence="7 8">DE-13</strain>
    </source>
</reference>